<dbReference type="InterPro" id="IPR035971">
    <property type="entry name" value="CBD_sf"/>
</dbReference>
<dbReference type="EMBL" id="CAADRA010003448">
    <property type="protein sequence ID" value="VFT83827.1"/>
    <property type="molecule type" value="Genomic_DNA"/>
</dbReference>
<feature type="domain" description="CBM1" evidence="3">
    <location>
        <begin position="125"/>
        <end position="162"/>
    </location>
</feature>
<evidence type="ECO:0000313" key="8">
    <source>
        <dbReference type="Proteomes" id="UP000332933"/>
    </source>
</evidence>
<evidence type="ECO:0000256" key="1">
    <source>
        <dbReference type="ARBA" id="ARBA00022729"/>
    </source>
</evidence>
<accession>A0A485LNW6</accession>
<sequence>MKTSTVLALAAATASAQQCSTNWSQCNGQNWPTSSVCCQDRGFQCNFKNQYLSLCEPKPTKAAEDSESHVWTIARWAQCGGKGFVTNNGVCSSDDKCQPWNEWYFQCIPKGQKTKDVEEAESHVWTIPRFGQCGGKGFVTNNGVCSSDDKCQPWNEWYHQCVPK</sequence>
<dbReference type="EMBL" id="CAADRA010007351">
    <property type="protein sequence ID" value="VFU00564.1"/>
    <property type="molecule type" value="Genomic_DNA"/>
</dbReference>
<dbReference type="OrthoDB" id="69328at2759"/>
<dbReference type="AlphaFoldDB" id="A0A485LNW6"/>
<evidence type="ECO:0000256" key="2">
    <source>
        <dbReference type="SAM" id="SignalP"/>
    </source>
</evidence>
<keyword evidence="1 2" id="KW-0732">Signal</keyword>
<protein>
    <submittedName>
        <fullName evidence="7">Aste57867_23921 protein</fullName>
    </submittedName>
    <submittedName>
        <fullName evidence="6">Aste57867_6870 protein</fullName>
    </submittedName>
</protein>
<name>A0A485LNW6_9STRA</name>
<dbReference type="EMBL" id="VJMH01003436">
    <property type="protein sequence ID" value="KAF0705963.1"/>
    <property type="molecule type" value="Genomic_DNA"/>
</dbReference>
<dbReference type="Pfam" id="PF00734">
    <property type="entry name" value="CBM_1"/>
    <property type="match status" value="2"/>
</dbReference>
<dbReference type="GO" id="GO:0005975">
    <property type="term" value="P:carbohydrate metabolic process"/>
    <property type="evidence" value="ECO:0007669"/>
    <property type="project" value="InterPro"/>
</dbReference>
<dbReference type="SUPFAM" id="SSF57180">
    <property type="entry name" value="Cellulose-binding domain"/>
    <property type="match status" value="2"/>
</dbReference>
<proteinExistence type="predicted"/>
<evidence type="ECO:0000313" key="6">
    <source>
        <dbReference type="EMBL" id="VFT83827.1"/>
    </source>
</evidence>
<feature type="domain" description="CBM1" evidence="3">
    <location>
        <begin position="71"/>
        <end position="108"/>
    </location>
</feature>
<feature type="chain" id="PRO_5036116585" evidence="2">
    <location>
        <begin position="17"/>
        <end position="164"/>
    </location>
</feature>
<evidence type="ECO:0000313" key="5">
    <source>
        <dbReference type="EMBL" id="KAF0705963.1"/>
    </source>
</evidence>
<gene>
    <name evidence="7" type="primary">Aste57867_23921</name>
    <name evidence="6" type="synonym">Aste57867_6870</name>
    <name evidence="5" type="ORF">As57867_006849</name>
    <name evidence="4" type="ORF">As57867_023848</name>
    <name evidence="7" type="ORF">ASTE57867_23921</name>
    <name evidence="6" type="ORF">ASTE57867_6870</name>
</gene>
<reference evidence="7 8" key="1">
    <citation type="submission" date="2019-03" db="EMBL/GenBank/DDBJ databases">
        <authorList>
            <person name="Gaulin E."/>
            <person name="Dumas B."/>
        </authorList>
    </citation>
    <scope>NUCLEOTIDE SEQUENCE [LARGE SCALE GENOMIC DNA]</scope>
    <source>
        <strain evidence="7">CBS 568.67</strain>
    </source>
</reference>
<dbReference type="PROSITE" id="PS51164">
    <property type="entry name" value="CBM1_2"/>
    <property type="match status" value="2"/>
</dbReference>
<keyword evidence="8" id="KW-1185">Reference proteome</keyword>
<dbReference type="GO" id="GO:0030248">
    <property type="term" value="F:cellulose binding"/>
    <property type="evidence" value="ECO:0007669"/>
    <property type="project" value="InterPro"/>
</dbReference>
<organism evidence="7 8">
    <name type="scientific">Aphanomyces stellatus</name>
    <dbReference type="NCBI Taxonomy" id="120398"/>
    <lineage>
        <taxon>Eukaryota</taxon>
        <taxon>Sar</taxon>
        <taxon>Stramenopiles</taxon>
        <taxon>Oomycota</taxon>
        <taxon>Saprolegniomycetes</taxon>
        <taxon>Saprolegniales</taxon>
        <taxon>Verrucalvaceae</taxon>
        <taxon>Aphanomyces</taxon>
    </lineage>
</organism>
<evidence type="ECO:0000313" key="4">
    <source>
        <dbReference type="EMBL" id="KAF0684075.1"/>
    </source>
</evidence>
<dbReference type="InterPro" id="IPR000254">
    <property type="entry name" value="CBD"/>
</dbReference>
<evidence type="ECO:0000313" key="7">
    <source>
        <dbReference type="EMBL" id="VFU00564.1"/>
    </source>
</evidence>
<reference evidence="4" key="2">
    <citation type="submission" date="2019-06" db="EMBL/GenBank/DDBJ databases">
        <title>Genomics analysis of Aphanomyces spp. identifies a new class of oomycete effector associated with host adaptation.</title>
        <authorList>
            <person name="Gaulin E."/>
        </authorList>
    </citation>
    <scope>NUCLEOTIDE SEQUENCE</scope>
    <source>
        <strain evidence="4">CBS 578.67</strain>
    </source>
</reference>
<dbReference type="SMART" id="SM00236">
    <property type="entry name" value="fCBD"/>
    <property type="match status" value="2"/>
</dbReference>
<dbReference type="Proteomes" id="UP000332933">
    <property type="component" value="Unassembled WGS sequence"/>
</dbReference>
<dbReference type="EMBL" id="VJMH01007325">
    <property type="protein sequence ID" value="KAF0684075.1"/>
    <property type="molecule type" value="Genomic_DNA"/>
</dbReference>
<evidence type="ECO:0000259" key="3">
    <source>
        <dbReference type="PROSITE" id="PS51164"/>
    </source>
</evidence>
<feature type="signal peptide" evidence="2">
    <location>
        <begin position="1"/>
        <end position="16"/>
    </location>
</feature>
<dbReference type="GO" id="GO:0005576">
    <property type="term" value="C:extracellular region"/>
    <property type="evidence" value="ECO:0007669"/>
    <property type="project" value="InterPro"/>
</dbReference>